<organism evidence="2 3">
    <name type="scientific">Petrolisthes cinctipes</name>
    <name type="common">Flat porcelain crab</name>
    <dbReference type="NCBI Taxonomy" id="88211"/>
    <lineage>
        <taxon>Eukaryota</taxon>
        <taxon>Metazoa</taxon>
        <taxon>Ecdysozoa</taxon>
        <taxon>Arthropoda</taxon>
        <taxon>Crustacea</taxon>
        <taxon>Multicrustacea</taxon>
        <taxon>Malacostraca</taxon>
        <taxon>Eumalacostraca</taxon>
        <taxon>Eucarida</taxon>
        <taxon>Decapoda</taxon>
        <taxon>Pleocyemata</taxon>
        <taxon>Anomura</taxon>
        <taxon>Galatheoidea</taxon>
        <taxon>Porcellanidae</taxon>
        <taxon>Petrolisthes</taxon>
    </lineage>
</organism>
<evidence type="ECO:0000313" key="3">
    <source>
        <dbReference type="Proteomes" id="UP001286313"/>
    </source>
</evidence>
<proteinExistence type="predicted"/>
<name>A0AAE1G7V9_PETCI</name>
<reference evidence="2" key="1">
    <citation type="submission" date="2023-10" db="EMBL/GenBank/DDBJ databases">
        <title>Genome assemblies of two species of porcelain crab, Petrolisthes cinctipes and Petrolisthes manimaculis (Anomura: Porcellanidae).</title>
        <authorList>
            <person name="Angst P."/>
        </authorList>
    </citation>
    <scope>NUCLEOTIDE SEQUENCE</scope>
    <source>
        <strain evidence="2">PB745_01</strain>
        <tissue evidence="2">Gill</tissue>
    </source>
</reference>
<sequence length="112" mass="12398">MRRVKKTGPEYNLRLVQDCRLPQWMLDQPSTSTSNAASAPKRQLEDMGTSSEESKSPVSKVSKFEKGNNQQCGDNRDLASPLQGPPSIQICTLHSSNLHPGMNTSNLCLRKI</sequence>
<dbReference type="EMBL" id="JAWQEG010000853">
    <property type="protein sequence ID" value="KAK3884763.1"/>
    <property type="molecule type" value="Genomic_DNA"/>
</dbReference>
<keyword evidence="3" id="KW-1185">Reference proteome</keyword>
<evidence type="ECO:0000313" key="2">
    <source>
        <dbReference type="EMBL" id="KAK3884763.1"/>
    </source>
</evidence>
<feature type="region of interest" description="Disordered" evidence="1">
    <location>
        <begin position="26"/>
        <end position="86"/>
    </location>
</feature>
<comment type="caution">
    <text evidence="2">The sequence shown here is derived from an EMBL/GenBank/DDBJ whole genome shotgun (WGS) entry which is preliminary data.</text>
</comment>
<gene>
    <name evidence="2" type="ORF">Pcinc_010949</name>
</gene>
<protein>
    <submittedName>
        <fullName evidence="2">Uncharacterized protein</fullName>
    </submittedName>
</protein>
<evidence type="ECO:0000256" key="1">
    <source>
        <dbReference type="SAM" id="MobiDB-lite"/>
    </source>
</evidence>
<dbReference type="Proteomes" id="UP001286313">
    <property type="component" value="Unassembled WGS sequence"/>
</dbReference>
<feature type="compositionally biased region" description="Low complexity" evidence="1">
    <location>
        <begin position="30"/>
        <end position="39"/>
    </location>
</feature>
<dbReference type="AlphaFoldDB" id="A0AAE1G7V9"/>
<accession>A0AAE1G7V9</accession>